<feature type="signal peptide" evidence="2">
    <location>
        <begin position="1"/>
        <end position="21"/>
    </location>
</feature>
<evidence type="ECO:0000256" key="1">
    <source>
        <dbReference type="SAM" id="Phobius"/>
    </source>
</evidence>
<reference evidence="3 4" key="1">
    <citation type="submission" date="2019-04" db="EMBL/GenBank/DDBJ databases">
        <title>Taxonomy of novel Haliea sp. from mangrove soil of West Coast of India.</title>
        <authorList>
            <person name="Verma A."/>
            <person name="Kumar P."/>
            <person name="Krishnamurthi S."/>
        </authorList>
    </citation>
    <scope>NUCLEOTIDE SEQUENCE [LARGE SCALE GENOMIC DNA]</scope>
    <source>
        <strain evidence="3 4">SAOS-164</strain>
    </source>
</reference>
<accession>A0A4Z0M9J3</accession>
<keyword evidence="4" id="KW-1185">Reference proteome</keyword>
<dbReference type="EMBL" id="SRLE01000001">
    <property type="protein sequence ID" value="TGD76189.1"/>
    <property type="molecule type" value="Genomic_DNA"/>
</dbReference>
<dbReference type="Proteomes" id="UP000298050">
    <property type="component" value="Unassembled WGS sequence"/>
</dbReference>
<sequence length="172" mass="18727">MQYILKLAVLFLALCSLPSQAALIAYDWRGVSDNAVSWGTLVFDSDDLSAGVNLVDNLVSWELHLMTTGSPMQADWSDATDDLFALSTFRLDDDLEVKRAFLCTNRCQDVPILAVGKHIWQGGFLFVGPLGGIGSWSSPRVVPIPAAGWLFGSALFALLARRRLSGVRSRPA</sequence>
<feature type="chain" id="PRO_5021390868" description="PEP-CTERM sorting domain-containing protein" evidence="2">
    <location>
        <begin position="22"/>
        <end position="172"/>
    </location>
</feature>
<evidence type="ECO:0008006" key="5">
    <source>
        <dbReference type="Google" id="ProtNLM"/>
    </source>
</evidence>
<comment type="caution">
    <text evidence="3">The sequence shown here is derived from an EMBL/GenBank/DDBJ whole genome shotgun (WGS) entry which is preliminary data.</text>
</comment>
<keyword evidence="1" id="KW-1133">Transmembrane helix</keyword>
<evidence type="ECO:0000313" key="4">
    <source>
        <dbReference type="Proteomes" id="UP000298050"/>
    </source>
</evidence>
<dbReference type="RefSeq" id="WP_135440766.1">
    <property type="nucleotide sequence ID" value="NZ_SRLE01000001.1"/>
</dbReference>
<gene>
    <name evidence="3" type="ORF">E4634_01175</name>
</gene>
<evidence type="ECO:0000256" key="2">
    <source>
        <dbReference type="SAM" id="SignalP"/>
    </source>
</evidence>
<feature type="transmembrane region" description="Helical" evidence="1">
    <location>
        <begin position="141"/>
        <end position="160"/>
    </location>
</feature>
<name>A0A4Z0M9J3_9GAMM</name>
<keyword evidence="1" id="KW-0812">Transmembrane</keyword>
<keyword evidence="1" id="KW-0472">Membrane</keyword>
<organism evidence="3 4">
    <name type="scientific">Mangrovimicrobium sediminis</name>
    <dbReference type="NCBI Taxonomy" id="2562682"/>
    <lineage>
        <taxon>Bacteria</taxon>
        <taxon>Pseudomonadati</taxon>
        <taxon>Pseudomonadota</taxon>
        <taxon>Gammaproteobacteria</taxon>
        <taxon>Cellvibrionales</taxon>
        <taxon>Halieaceae</taxon>
        <taxon>Mangrovimicrobium</taxon>
    </lineage>
</organism>
<protein>
    <recommendedName>
        <fullName evidence="5">PEP-CTERM sorting domain-containing protein</fullName>
    </recommendedName>
</protein>
<dbReference type="AlphaFoldDB" id="A0A4Z0M9J3"/>
<proteinExistence type="predicted"/>
<evidence type="ECO:0000313" key="3">
    <source>
        <dbReference type="EMBL" id="TGD76189.1"/>
    </source>
</evidence>
<keyword evidence="2" id="KW-0732">Signal</keyword>